<name>A0A0V0ZBM2_9BILA</name>
<dbReference type="EMBL" id="JYDQ01000259">
    <property type="protein sequence ID" value="KRY09755.1"/>
    <property type="molecule type" value="Genomic_DNA"/>
</dbReference>
<proteinExistence type="predicted"/>
<comment type="caution">
    <text evidence="1">The sequence shown here is derived from an EMBL/GenBank/DDBJ whole genome shotgun (WGS) entry which is preliminary data.</text>
</comment>
<evidence type="ECO:0000313" key="2">
    <source>
        <dbReference type="Proteomes" id="UP000054783"/>
    </source>
</evidence>
<dbReference type="AlphaFoldDB" id="A0A0V0ZBM2"/>
<protein>
    <submittedName>
        <fullName evidence="1">Uncharacterized protein</fullName>
    </submittedName>
</protein>
<gene>
    <name evidence="1" type="ORF">T12_2422</name>
</gene>
<accession>A0A0V0ZBM2</accession>
<evidence type="ECO:0000313" key="1">
    <source>
        <dbReference type="EMBL" id="KRY09755.1"/>
    </source>
</evidence>
<keyword evidence="2" id="KW-1185">Reference proteome</keyword>
<organism evidence="1 2">
    <name type="scientific">Trichinella patagoniensis</name>
    <dbReference type="NCBI Taxonomy" id="990121"/>
    <lineage>
        <taxon>Eukaryota</taxon>
        <taxon>Metazoa</taxon>
        <taxon>Ecdysozoa</taxon>
        <taxon>Nematoda</taxon>
        <taxon>Enoplea</taxon>
        <taxon>Dorylaimia</taxon>
        <taxon>Trichinellida</taxon>
        <taxon>Trichinellidae</taxon>
        <taxon>Trichinella</taxon>
    </lineage>
</organism>
<sequence length="124" mass="15115">MNINDEKMTNLAYIQPLLILEIENEFTCELSCFVLKRLWKKRNHSMLDETAIIFDEDKHEMPALHHSKEKKYEEEFDVYDNEDPKREERIIDYYYETAEYIEKSNELLRKGTHINMILTETDEY</sequence>
<reference evidence="1 2" key="1">
    <citation type="submission" date="2015-01" db="EMBL/GenBank/DDBJ databases">
        <title>Evolution of Trichinella species and genotypes.</title>
        <authorList>
            <person name="Korhonen P.K."/>
            <person name="Edoardo P."/>
            <person name="Giuseppe L.R."/>
            <person name="Gasser R.B."/>
        </authorList>
    </citation>
    <scope>NUCLEOTIDE SEQUENCE [LARGE SCALE GENOMIC DNA]</scope>
    <source>
        <strain evidence="1">ISS2496</strain>
    </source>
</reference>
<dbReference type="Proteomes" id="UP000054783">
    <property type="component" value="Unassembled WGS sequence"/>
</dbReference>